<evidence type="ECO:0000313" key="2">
    <source>
        <dbReference type="Proteomes" id="UP000176998"/>
    </source>
</evidence>
<accession>A0A1G4B085</accession>
<reference evidence="1 2" key="1">
    <citation type="submission" date="2016-09" db="EMBL/GenBank/DDBJ databases">
        <authorList>
            <person name="Capua I."/>
            <person name="De Benedictis P."/>
            <person name="Joannis T."/>
            <person name="Lombin L.H."/>
            <person name="Cattoli G."/>
        </authorList>
    </citation>
    <scope>NUCLEOTIDE SEQUENCE [LARGE SCALE GENOMIC DNA]</scope>
    <source>
        <strain evidence="1 2">IMI 309357</strain>
    </source>
</reference>
<protein>
    <submittedName>
        <fullName evidence="1">Uncharacterized protein</fullName>
    </submittedName>
</protein>
<proteinExistence type="predicted"/>
<dbReference type="OrthoDB" id="3473305at2759"/>
<dbReference type="Proteomes" id="UP000176998">
    <property type="component" value="Unassembled WGS sequence"/>
</dbReference>
<dbReference type="EMBL" id="MJBS01000094">
    <property type="protein sequence ID" value="OHE94755.1"/>
    <property type="molecule type" value="Genomic_DNA"/>
</dbReference>
<comment type="caution">
    <text evidence="1">The sequence shown here is derived from an EMBL/GenBank/DDBJ whole genome shotgun (WGS) entry which is preliminary data.</text>
</comment>
<organism evidence="1 2">
    <name type="scientific">Colletotrichum orchidophilum</name>
    <dbReference type="NCBI Taxonomy" id="1209926"/>
    <lineage>
        <taxon>Eukaryota</taxon>
        <taxon>Fungi</taxon>
        <taxon>Dikarya</taxon>
        <taxon>Ascomycota</taxon>
        <taxon>Pezizomycotina</taxon>
        <taxon>Sordariomycetes</taxon>
        <taxon>Hypocreomycetidae</taxon>
        <taxon>Glomerellales</taxon>
        <taxon>Glomerellaceae</taxon>
        <taxon>Colletotrichum</taxon>
    </lineage>
</organism>
<sequence length="63" mass="7833">MREYTQELEKIIEECFDSMDRRLRKAHRWWKREAKTFRRVQYLTQTFIEYKAEGTFGKSIIIA</sequence>
<dbReference type="GeneID" id="34563111"/>
<keyword evidence="2" id="KW-1185">Reference proteome</keyword>
<dbReference type="RefSeq" id="XP_022471917.1">
    <property type="nucleotide sequence ID" value="XM_022621601.1"/>
</dbReference>
<dbReference type="AlphaFoldDB" id="A0A1G4B085"/>
<evidence type="ECO:0000313" key="1">
    <source>
        <dbReference type="EMBL" id="OHE94755.1"/>
    </source>
</evidence>
<gene>
    <name evidence="1" type="ORF">CORC01_09972</name>
</gene>
<name>A0A1G4B085_9PEZI</name>